<dbReference type="EMBL" id="JAVRBK010000001">
    <property type="protein sequence ID" value="KAK5650234.1"/>
    <property type="molecule type" value="Genomic_DNA"/>
</dbReference>
<dbReference type="SUPFAM" id="SSF57756">
    <property type="entry name" value="Retrovirus zinc finger-like domains"/>
    <property type="match status" value="1"/>
</dbReference>
<protein>
    <recommendedName>
        <fullName evidence="2">CCHC-type domain-containing protein</fullName>
    </recommendedName>
</protein>
<evidence type="ECO:0000313" key="4">
    <source>
        <dbReference type="Proteomes" id="UP001329430"/>
    </source>
</evidence>
<gene>
    <name evidence="3" type="ORF">RI129_001263</name>
</gene>
<dbReference type="Proteomes" id="UP001329430">
    <property type="component" value="Chromosome 1"/>
</dbReference>
<evidence type="ECO:0000256" key="1">
    <source>
        <dbReference type="PROSITE-ProRule" id="PRU00047"/>
    </source>
</evidence>
<proteinExistence type="predicted"/>
<keyword evidence="4" id="KW-1185">Reference proteome</keyword>
<organism evidence="3 4">
    <name type="scientific">Pyrocoelia pectoralis</name>
    <dbReference type="NCBI Taxonomy" id="417401"/>
    <lineage>
        <taxon>Eukaryota</taxon>
        <taxon>Metazoa</taxon>
        <taxon>Ecdysozoa</taxon>
        <taxon>Arthropoda</taxon>
        <taxon>Hexapoda</taxon>
        <taxon>Insecta</taxon>
        <taxon>Pterygota</taxon>
        <taxon>Neoptera</taxon>
        <taxon>Endopterygota</taxon>
        <taxon>Coleoptera</taxon>
        <taxon>Polyphaga</taxon>
        <taxon>Elateriformia</taxon>
        <taxon>Elateroidea</taxon>
        <taxon>Lampyridae</taxon>
        <taxon>Lampyrinae</taxon>
        <taxon>Pyrocoelia</taxon>
    </lineage>
</organism>
<dbReference type="GO" id="GO:0003676">
    <property type="term" value="F:nucleic acid binding"/>
    <property type="evidence" value="ECO:0007669"/>
    <property type="project" value="InterPro"/>
</dbReference>
<dbReference type="Gene3D" id="4.10.60.10">
    <property type="entry name" value="Zinc finger, CCHC-type"/>
    <property type="match status" value="1"/>
</dbReference>
<keyword evidence="1" id="KW-0862">Zinc</keyword>
<keyword evidence="1" id="KW-0479">Metal-binding</keyword>
<dbReference type="InterPro" id="IPR036875">
    <property type="entry name" value="Znf_CCHC_sf"/>
</dbReference>
<dbReference type="InterPro" id="IPR001878">
    <property type="entry name" value="Znf_CCHC"/>
</dbReference>
<feature type="domain" description="CCHC-type" evidence="2">
    <location>
        <begin position="246"/>
        <end position="262"/>
    </location>
</feature>
<dbReference type="PROSITE" id="PS50158">
    <property type="entry name" value="ZF_CCHC"/>
    <property type="match status" value="1"/>
</dbReference>
<dbReference type="AlphaFoldDB" id="A0AAN7VV36"/>
<reference evidence="3 4" key="1">
    <citation type="journal article" date="2024" name="Insects">
        <title>An Improved Chromosome-Level Genome Assembly of the Firefly Pyrocoelia pectoralis.</title>
        <authorList>
            <person name="Fu X."/>
            <person name="Meyer-Rochow V.B."/>
            <person name="Ballantyne L."/>
            <person name="Zhu X."/>
        </authorList>
    </citation>
    <scope>NUCLEOTIDE SEQUENCE [LARGE SCALE GENOMIC DNA]</scope>
    <source>
        <strain evidence="3">XCY_ONT2</strain>
    </source>
</reference>
<keyword evidence="1" id="KW-0863">Zinc-finger</keyword>
<dbReference type="GO" id="GO:0008270">
    <property type="term" value="F:zinc ion binding"/>
    <property type="evidence" value="ECO:0007669"/>
    <property type="project" value="UniProtKB-KW"/>
</dbReference>
<comment type="caution">
    <text evidence="3">The sequence shown here is derived from an EMBL/GenBank/DDBJ whole genome shotgun (WGS) entry which is preliminary data.</text>
</comment>
<evidence type="ECO:0000259" key="2">
    <source>
        <dbReference type="PROSITE" id="PS50158"/>
    </source>
</evidence>
<accession>A0AAN7VV36</accession>
<evidence type="ECO:0000313" key="3">
    <source>
        <dbReference type="EMBL" id="KAK5650234.1"/>
    </source>
</evidence>
<name>A0AAN7VV36_9COLE</name>
<dbReference type="SMART" id="SM00343">
    <property type="entry name" value="ZnF_C2HC"/>
    <property type="match status" value="2"/>
</dbReference>
<sequence>MKKAARKLLDTKLHMVKIYASPSNRDYIRKMAECLFYNKGIKYCIEGSTPNTEGATMGKRNTTESVTITLNNEGKTYADLLKGVRKALTGTEKEALKASYKTKDGGLKLVLDQKKGNLSALTQKLNTELGEGAKCKVAEDQEIYFIRDLDEIATKEEISQAMQEALGTSRAADVETSEIRVAQSGQRSATIAVAKTQAGKMVELPTIWIATTRCRIQKKVEINRCPQCWGTHNRREKCEERDMKDRCLKCGEVGHFKQQCQSSVTKCAVCDVEGHATWTMACPQYKAAIRAAERGRRPIRLVNSNAQ</sequence>